<proteinExistence type="predicted"/>
<name>A0A4Z2EP02_9TELE</name>
<reference evidence="2 3" key="1">
    <citation type="submission" date="2019-03" db="EMBL/GenBank/DDBJ databases">
        <title>First draft genome of Liparis tanakae, snailfish: a comprehensive survey of snailfish specific genes.</title>
        <authorList>
            <person name="Kim W."/>
            <person name="Song I."/>
            <person name="Jeong J.-H."/>
            <person name="Kim D."/>
            <person name="Kim S."/>
            <person name="Ryu S."/>
            <person name="Song J.Y."/>
            <person name="Lee S.K."/>
        </authorList>
    </citation>
    <scope>NUCLEOTIDE SEQUENCE [LARGE SCALE GENOMIC DNA]</scope>
    <source>
        <tissue evidence="2">Muscle</tissue>
    </source>
</reference>
<evidence type="ECO:0000256" key="1">
    <source>
        <dbReference type="SAM" id="MobiDB-lite"/>
    </source>
</evidence>
<keyword evidence="3" id="KW-1185">Reference proteome</keyword>
<sequence>MQKGGVATDSPTQEESPVGGGGGGGGRGGGGGAAPHSVVSPFAPRRVALRTEASRRTSTKI</sequence>
<organism evidence="2 3">
    <name type="scientific">Liparis tanakae</name>
    <name type="common">Tanaka's snailfish</name>
    <dbReference type="NCBI Taxonomy" id="230148"/>
    <lineage>
        <taxon>Eukaryota</taxon>
        <taxon>Metazoa</taxon>
        <taxon>Chordata</taxon>
        <taxon>Craniata</taxon>
        <taxon>Vertebrata</taxon>
        <taxon>Euteleostomi</taxon>
        <taxon>Actinopterygii</taxon>
        <taxon>Neopterygii</taxon>
        <taxon>Teleostei</taxon>
        <taxon>Neoteleostei</taxon>
        <taxon>Acanthomorphata</taxon>
        <taxon>Eupercaria</taxon>
        <taxon>Perciformes</taxon>
        <taxon>Cottioidei</taxon>
        <taxon>Cottales</taxon>
        <taxon>Liparidae</taxon>
        <taxon>Liparis</taxon>
    </lineage>
</organism>
<evidence type="ECO:0000313" key="3">
    <source>
        <dbReference type="Proteomes" id="UP000314294"/>
    </source>
</evidence>
<dbReference type="AlphaFoldDB" id="A0A4Z2EP02"/>
<comment type="caution">
    <text evidence="2">The sequence shown here is derived from an EMBL/GenBank/DDBJ whole genome shotgun (WGS) entry which is preliminary data.</text>
</comment>
<feature type="region of interest" description="Disordered" evidence="1">
    <location>
        <begin position="1"/>
        <end position="61"/>
    </location>
</feature>
<protein>
    <submittedName>
        <fullName evidence="2">Uncharacterized protein</fullName>
    </submittedName>
</protein>
<dbReference type="EMBL" id="SRLO01004282">
    <property type="protein sequence ID" value="TNN30626.1"/>
    <property type="molecule type" value="Genomic_DNA"/>
</dbReference>
<accession>A0A4Z2EP02</accession>
<dbReference type="Proteomes" id="UP000314294">
    <property type="component" value="Unassembled WGS sequence"/>
</dbReference>
<evidence type="ECO:0000313" key="2">
    <source>
        <dbReference type="EMBL" id="TNN30626.1"/>
    </source>
</evidence>
<gene>
    <name evidence="2" type="ORF">EYF80_059223</name>
</gene>
<feature type="compositionally biased region" description="Gly residues" evidence="1">
    <location>
        <begin position="18"/>
        <end position="33"/>
    </location>
</feature>